<comment type="subcellular location">
    <subcellularLocation>
        <location evidence="1">Nucleus</location>
    </subcellularLocation>
</comment>
<dbReference type="SUPFAM" id="SSF54160">
    <property type="entry name" value="Chromo domain-like"/>
    <property type="match status" value="1"/>
</dbReference>
<feature type="compositionally biased region" description="Polar residues" evidence="4">
    <location>
        <begin position="164"/>
        <end position="196"/>
    </location>
</feature>
<dbReference type="CDD" id="cd18966">
    <property type="entry name" value="chromodomain"/>
    <property type="match status" value="1"/>
</dbReference>
<evidence type="ECO:0000256" key="1">
    <source>
        <dbReference type="ARBA" id="ARBA00004123"/>
    </source>
</evidence>
<dbReference type="PANTHER" id="PTHR22812">
    <property type="entry name" value="CHROMOBOX PROTEIN"/>
    <property type="match status" value="1"/>
</dbReference>
<sequence length="1327" mass="150792">MFKRVGRIGSADGISPEALDSDDDISLTSSVGDKHDPDAEFSVEQVLAEEVVEGDTVYLVEWVGFPMEESTWEPEENLGDELREIWEETKRKHATGEGKPFDVANWYRAVRKREREKAKRHYRRNAKRRKLGLPLTEPLSDDSPTESSDEEAVEEDLYVDDRVTASTSPKPGLQDGQNSVRATTKPSSMANKSSAPMSKHTKSQSETPQLDTTKKSATTGNGSSSKKPSASSSREPPERRSSTGYQGTAKKPTAIKHSTLTATTNNPPKPATTSRVANPIAPSLTPPVNGNPKRVLTAKKSKVGKAGTNNIFVAGKKKKPRVSLKEAILAEKRGRDKEDIAADPSTLSLFPISAEPTASTGIRKLSKDILPPTPTVQQSPPAELKRAIIKPYDDGPTRKKRKSVRFEDDEHLFMQEPEPMDIDTPGSPIRQKDLPGRPRLRSLSPPPMSSTENFRPIPKKLSFTEYRTKALTQTSVKKLVFGDSVAVEATFSGLPRDSPQPWLASFLAQETFQFRYTCFATAFRIQSESLIQARLCDGTITTKDNEPILEGAAEYLRSGLLGLYFPHPNFNVIVFPSKCEEWKIDLVGQEPASPSGVELRYLLFLPNMDIPALSRPLDLPFPARNTESNGLDIKHARERVVTRLFDLNYAKLLPVLPKPPEVHNFFLAFPEPKGATMVSLFHWLRACNPECQIYLCHHPGSWTAFRASVIHQSGVVIVHETLAWSLRRFPRLSRYLINNHDQYWCFSDPIQTPLLYPSITLPDTILLTPSFLISEPQRAYEFLDWFLTRWGKSFNYRLVTAYNIHEYMMDLAVEKSRARDDLWNNPRGTELEFQIDANLRGVSHDDCNFRYLSATLAMELHNLRTLRAGPYAVEEEDMSSLVYADSSIDPNDEQSLINWFGWWSSLRVDQFRKFHVVGSSQSINFQGSKRGERRVRIPTYSKDTVNDPDAVSEALQKRFDTLEQAAVAEEASRCQVNTASTENQKSNGSLKPSWSFQSDIIPSDEFRHITGVLFDISMQSNSKSVWTLYRMPISWTDSNMALHFGDWKEDFKKISDWFKFTWSFVNPSYNSPVSFNTYVGFFHTIAEEWDHPQNPPQECKGKPKRHPWLAIYRPVNPHHRPYDRCELIIWDLAARARFPGSKVPAMKDLIYMQRQVIQHVHEHGPVKNPGTWLDQVWLGGFNYPADCESPYPFDTTVNFLNRMLQDLKEFLPAPEKQMYYRGYRKSEDTRIIFHPPRGKLQPGRRSNCTNKLYETARLARAGVQVKDSQYMKFTFPNTMEWYEEQRAEGRGFEHINVDSWESIFNLFKIGKSAVEFAGNSRDSTASA</sequence>
<keyword evidence="3" id="KW-0539">Nucleus</keyword>
<dbReference type="PROSITE" id="PS50013">
    <property type="entry name" value="CHROMO_2"/>
    <property type="match status" value="1"/>
</dbReference>
<feature type="region of interest" description="Disordered" evidence="4">
    <location>
        <begin position="417"/>
        <end position="455"/>
    </location>
</feature>
<dbReference type="GO" id="GO:0005634">
    <property type="term" value="C:nucleus"/>
    <property type="evidence" value="ECO:0007669"/>
    <property type="project" value="UniProtKB-SubCell"/>
</dbReference>
<dbReference type="InterPro" id="IPR051219">
    <property type="entry name" value="Heterochromatin_chromo-domain"/>
</dbReference>
<feature type="compositionally biased region" description="Acidic residues" evidence="4">
    <location>
        <begin position="139"/>
        <end position="158"/>
    </location>
</feature>
<organism evidence="6 7">
    <name type="scientific">Bombardia bombarda</name>
    <dbReference type="NCBI Taxonomy" id="252184"/>
    <lineage>
        <taxon>Eukaryota</taxon>
        <taxon>Fungi</taxon>
        <taxon>Dikarya</taxon>
        <taxon>Ascomycota</taxon>
        <taxon>Pezizomycotina</taxon>
        <taxon>Sordariomycetes</taxon>
        <taxon>Sordariomycetidae</taxon>
        <taxon>Sordariales</taxon>
        <taxon>Lasiosphaeriaceae</taxon>
        <taxon>Bombardia</taxon>
    </lineage>
</organism>
<feature type="compositionally biased region" description="Polar residues" evidence="4">
    <location>
        <begin position="204"/>
        <end position="222"/>
    </location>
</feature>
<evidence type="ECO:0000313" key="6">
    <source>
        <dbReference type="EMBL" id="KAK0634703.1"/>
    </source>
</evidence>
<feature type="region of interest" description="Disordered" evidence="4">
    <location>
        <begin position="1"/>
        <end position="40"/>
    </location>
</feature>
<feature type="domain" description="Chromo" evidence="5">
    <location>
        <begin position="41"/>
        <end position="101"/>
    </location>
</feature>
<dbReference type="SMART" id="SM00298">
    <property type="entry name" value="CHROMO"/>
    <property type="match status" value="1"/>
</dbReference>
<evidence type="ECO:0000256" key="3">
    <source>
        <dbReference type="ARBA" id="ARBA00023242"/>
    </source>
</evidence>
<evidence type="ECO:0000256" key="2">
    <source>
        <dbReference type="ARBA" id="ARBA00011353"/>
    </source>
</evidence>
<reference evidence="6" key="1">
    <citation type="submission" date="2023-06" db="EMBL/GenBank/DDBJ databases">
        <title>Genome-scale phylogeny and comparative genomics of the fungal order Sordariales.</title>
        <authorList>
            <consortium name="Lawrence Berkeley National Laboratory"/>
            <person name="Hensen N."/>
            <person name="Bonometti L."/>
            <person name="Westerberg I."/>
            <person name="Brannstrom I.O."/>
            <person name="Guillou S."/>
            <person name="Cros-Aarteil S."/>
            <person name="Calhoun S."/>
            <person name="Haridas S."/>
            <person name="Kuo A."/>
            <person name="Mondo S."/>
            <person name="Pangilinan J."/>
            <person name="Riley R."/>
            <person name="LaButti K."/>
            <person name="Andreopoulos B."/>
            <person name="Lipzen A."/>
            <person name="Chen C."/>
            <person name="Yanf M."/>
            <person name="Daum C."/>
            <person name="Ng V."/>
            <person name="Clum A."/>
            <person name="Steindorff A."/>
            <person name="Ohm R."/>
            <person name="Martin F."/>
            <person name="Silar P."/>
            <person name="Natvig D."/>
            <person name="Lalanne C."/>
            <person name="Gautier V."/>
            <person name="Ament-velasquez S.L."/>
            <person name="Kruys A."/>
            <person name="Hutchinson M.I."/>
            <person name="Powell A.J."/>
            <person name="Barry K."/>
            <person name="Miller A.N."/>
            <person name="Grigoriev I.V."/>
            <person name="Debuchy R."/>
            <person name="Gladieux P."/>
            <person name="Thoren M.H."/>
            <person name="Johannesson H."/>
        </authorList>
    </citation>
    <scope>NUCLEOTIDE SEQUENCE</scope>
    <source>
        <strain evidence="6">SMH3391-2</strain>
    </source>
</reference>
<dbReference type="Gene3D" id="2.40.50.40">
    <property type="match status" value="1"/>
</dbReference>
<dbReference type="InterPro" id="IPR000953">
    <property type="entry name" value="Chromo/chromo_shadow_dom"/>
</dbReference>
<dbReference type="EMBL" id="JAULSR010000001">
    <property type="protein sequence ID" value="KAK0634703.1"/>
    <property type="molecule type" value="Genomic_DNA"/>
</dbReference>
<gene>
    <name evidence="6" type="ORF">B0T17DRAFT_622620</name>
</gene>
<dbReference type="Proteomes" id="UP001174934">
    <property type="component" value="Unassembled WGS sequence"/>
</dbReference>
<protein>
    <recommendedName>
        <fullName evidence="5">Chromo domain-containing protein</fullName>
    </recommendedName>
</protein>
<dbReference type="InterPro" id="IPR023780">
    <property type="entry name" value="Chromo_domain"/>
</dbReference>
<evidence type="ECO:0000313" key="7">
    <source>
        <dbReference type="Proteomes" id="UP001174934"/>
    </source>
</evidence>
<evidence type="ECO:0000259" key="5">
    <source>
        <dbReference type="PROSITE" id="PS50013"/>
    </source>
</evidence>
<name>A0AA40CEQ2_9PEZI</name>
<dbReference type="Pfam" id="PF00385">
    <property type="entry name" value="Chromo"/>
    <property type="match status" value="1"/>
</dbReference>
<proteinExistence type="predicted"/>
<comment type="caution">
    <text evidence="6">The sequence shown here is derived from an EMBL/GenBank/DDBJ whole genome shotgun (WGS) entry which is preliminary data.</text>
</comment>
<keyword evidence="7" id="KW-1185">Reference proteome</keyword>
<dbReference type="InterPro" id="IPR016197">
    <property type="entry name" value="Chromo-like_dom_sf"/>
</dbReference>
<dbReference type="GO" id="GO:0006338">
    <property type="term" value="P:chromatin remodeling"/>
    <property type="evidence" value="ECO:0007669"/>
    <property type="project" value="UniProtKB-ARBA"/>
</dbReference>
<feature type="compositionally biased region" description="Low complexity" evidence="4">
    <location>
        <begin position="223"/>
        <end position="234"/>
    </location>
</feature>
<feature type="region of interest" description="Disordered" evidence="4">
    <location>
        <begin position="117"/>
        <end position="294"/>
    </location>
</feature>
<comment type="subunit">
    <text evidence="2">Component of the NuA4 histone acetyltransferase complex.</text>
</comment>
<accession>A0AA40CEQ2</accession>
<evidence type="ECO:0000256" key="4">
    <source>
        <dbReference type="SAM" id="MobiDB-lite"/>
    </source>
</evidence>
<feature type="compositionally biased region" description="Basic residues" evidence="4">
    <location>
        <begin position="117"/>
        <end position="131"/>
    </location>
</feature>